<dbReference type="GO" id="GO:0050650">
    <property type="term" value="P:chondroitin sulfate proteoglycan biosynthetic process"/>
    <property type="evidence" value="ECO:0007669"/>
    <property type="project" value="TreeGrafter"/>
</dbReference>
<reference evidence="17 18" key="1">
    <citation type="submission" date="2020-06" db="EMBL/GenBank/DDBJ databases">
        <authorList>
            <person name="Li R."/>
            <person name="Bekaert M."/>
        </authorList>
    </citation>
    <scope>NUCLEOTIDE SEQUENCE [LARGE SCALE GENOMIC DNA]</scope>
    <source>
        <strain evidence="18">wild</strain>
    </source>
</reference>
<evidence type="ECO:0000256" key="1">
    <source>
        <dbReference type="ARBA" id="ARBA00004606"/>
    </source>
</evidence>
<dbReference type="PANTHER" id="PTHR10896:SF65">
    <property type="entry name" value="GALACTOSYLGALACTOSYLXYLOSYLPROTEIN 3-BETA-GLUCURONOSYLTRANSFERASE 3"/>
    <property type="match status" value="1"/>
</dbReference>
<keyword evidence="8 15" id="KW-1133">Transmembrane helix</keyword>
<evidence type="ECO:0000256" key="6">
    <source>
        <dbReference type="ARBA" id="ARBA00022723"/>
    </source>
</evidence>
<organism evidence="17 18">
    <name type="scientific">Mytilus coruscus</name>
    <name type="common">Sea mussel</name>
    <dbReference type="NCBI Taxonomy" id="42192"/>
    <lineage>
        <taxon>Eukaryota</taxon>
        <taxon>Metazoa</taxon>
        <taxon>Spiralia</taxon>
        <taxon>Lophotrochozoa</taxon>
        <taxon>Mollusca</taxon>
        <taxon>Bivalvia</taxon>
        <taxon>Autobranchia</taxon>
        <taxon>Pteriomorphia</taxon>
        <taxon>Mytilida</taxon>
        <taxon>Mytiloidea</taxon>
        <taxon>Mytilidae</taxon>
        <taxon>Mytilinae</taxon>
        <taxon>Mytilus</taxon>
    </lineage>
</organism>
<dbReference type="EC" id="2.4.1.135" evidence="3 15"/>
<comment type="subcellular location">
    <subcellularLocation>
        <location evidence="15">Golgi apparatus membrane</location>
        <topology evidence="15">Single-pass type II membrane protein</topology>
    </subcellularLocation>
    <subcellularLocation>
        <location evidence="1">Membrane</location>
        <topology evidence="1">Single-pass type II membrane protein</topology>
    </subcellularLocation>
</comment>
<evidence type="ECO:0000256" key="14">
    <source>
        <dbReference type="PIRSR" id="PIRSR605027-3"/>
    </source>
</evidence>
<keyword evidence="6 14" id="KW-0479">Metal-binding</keyword>
<evidence type="ECO:0000256" key="15">
    <source>
        <dbReference type="RuleBase" id="RU363127"/>
    </source>
</evidence>
<feature type="region of interest" description="Disordered" evidence="16">
    <location>
        <begin position="323"/>
        <end position="360"/>
    </location>
</feature>
<evidence type="ECO:0000256" key="4">
    <source>
        <dbReference type="ARBA" id="ARBA00022679"/>
    </source>
</evidence>
<dbReference type="Pfam" id="PF03360">
    <property type="entry name" value="Glyco_transf_43"/>
    <property type="match status" value="1"/>
</dbReference>
<protein>
    <recommendedName>
        <fullName evidence="3 15">Galactosylgalactosylxylosylprotein 3-beta-glucuronosyltransferase</fullName>
        <ecNumber evidence="3 15">2.4.1.135</ecNumber>
    </recommendedName>
</protein>
<evidence type="ECO:0000256" key="12">
    <source>
        <dbReference type="ARBA" id="ARBA00047979"/>
    </source>
</evidence>
<evidence type="ECO:0000256" key="16">
    <source>
        <dbReference type="SAM" id="MobiDB-lite"/>
    </source>
</evidence>
<dbReference type="Proteomes" id="UP000507470">
    <property type="component" value="Unassembled WGS sequence"/>
</dbReference>
<keyword evidence="4 15" id="KW-0808">Transferase</keyword>
<feature type="active site" description="Proton donor/acceptor" evidence="13">
    <location>
        <position position="286"/>
    </location>
</feature>
<evidence type="ECO:0000313" key="18">
    <source>
        <dbReference type="Proteomes" id="UP000507470"/>
    </source>
</evidence>
<evidence type="ECO:0000256" key="7">
    <source>
        <dbReference type="ARBA" id="ARBA00022968"/>
    </source>
</evidence>
<evidence type="ECO:0000256" key="8">
    <source>
        <dbReference type="ARBA" id="ARBA00022989"/>
    </source>
</evidence>
<keyword evidence="7 15" id="KW-0735">Signal-anchor</keyword>
<dbReference type="SUPFAM" id="SSF53448">
    <property type="entry name" value="Nucleotide-diphospho-sugar transferases"/>
    <property type="match status" value="1"/>
</dbReference>
<evidence type="ECO:0000256" key="10">
    <source>
        <dbReference type="ARBA" id="ARBA00023180"/>
    </source>
</evidence>
<dbReference type="EMBL" id="CACVKT020005694">
    <property type="protein sequence ID" value="CAC5397586.1"/>
    <property type="molecule type" value="Genomic_DNA"/>
</dbReference>
<sequence length="360" mass="42035">MAHKSTIFLSATSVLLIVYVSLFSVLQHSGKLRDSSLKTHETRYFDSIEEESEPVKKETSFQARNNVLEEVNYEQTVPHNRVKRNSAEEKEDELKELPIIHVITPTYKRMNQIPEMTRVANTLKNVKAIHWIVVEEGNQTLPEVKQLLIKSGIDFTYLSAKPYKNLTTSLKGIHQRNKAIFWLRKNVDLSKDGVVYFADDDNTYDLELFEEMRYTKKVSVWPVGFVSRRKYQTPILKNGKVIKFNAWNTENRKFPIDMAGFALNTKMFYYNPQLYFWKTFRVGYQETMFLEICCLLRDLEPKGNGCTKVHVWHTKARDPIIEHSSYNDTEQASTNHKYEMKKEKEKEKVPSIGKAGKKST</sequence>
<evidence type="ECO:0000256" key="11">
    <source>
        <dbReference type="ARBA" id="ARBA00023211"/>
    </source>
</evidence>
<dbReference type="UniPathway" id="UPA00378"/>
<keyword evidence="9 15" id="KW-0472">Membrane</keyword>
<comment type="similarity">
    <text evidence="2 15">Belongs to the glycosyltransferase 43 family.</text>
</comment>
<name>A0A6J8CQ43_MYTCO</name>
<feature type="transmembrane region" description="Helical" evidence="15">
    <location>
        <begin position="6"/>
        <end position="26"/>
    </location>
</feature>
<dbReference type="GO" id="GO:0015018">
    <property type="term" value="F:galactosylgalactosylxylosylprotein 3-beta-glucuronosyltransferase activity"/>
    <property type="evidence" value="ECO:0007669"/>
    <property type="project" value="UniProtKB-UniRule"/>
</dbReference>
<accession>A0A6J8CQ43</accession>
<dbReference type="GO" id="GO:0005975">
    <property type="term" value="P:carbohydrate metabolic process"/>
    <property type="evidence" value="ECO:0007669"/>
    <property type="project" value="TreeGrafter"/>
</dbReference>
<keyword evidence="18" id="KW-1185">Reference proteome</keyword>
<dbReference type="FunFam" id="3.90.550.10:FF:000044">
    <property type="entry name" value="Galactosylgalactosylxylosylprotein 3-beta-glucuronosyltransferase"/>
    <property type="match status" value="1"/>
</dbReference>
<keyword evidence="17" id="KW-0328">Glycosyltransferase</keyword>
<dbReference type="GO" id="GO:0046872">
    <property type="term" value="F:metal ion binding"/>
    <property type="evidence" value="ECO:0007669"/>
    <property type="project" value="UniProtKB-KW"/>
</dbReference>
<evidence type="ECO:0000256" key="13">
    <source>
        <dbReference type="PIRSR" id="PIRSR605027-1"/>
    </source>
</evidence>
<evidence type="ECO:0000256" key="5">
    <source>
        <dbReference type="ARBA" id="ARBA00022692"/>
    </source>
</evidence>
<evidence type="ECO:0000256" key="2">
    <source>
        <dbReference type="ARBA" id="ARBA00007706"/>
    </source>
</evidence>
<dbReference type="InterPro" id="IPR029044">
    <property type="entry name" value="Nucleotide-diphossugar_trans"/>
</dbReference>
<evidence type="ECO:0000256" key="9">
    <source>
        <dbReference type="ARBA" id="ARBA00023136"/>
    </source>
</evidence>
<comment type="catalytic activity">
    <reaction evidence="12 15">
        <text>3-O-(beta-D-galactosyl-(1-&gt;3)-beta-D-galactosyl-(1-&gt;4)-beta-D-xylosyl)-L-seryl-[protein] + UDP-alpha-D-glucuronate = 3-O-(beta-D-GlcA-(1-&gt;3)-beta-D-Gal-(1-&gt;3)-beta-D-Gal-(1-&gt;4)-beta-D-Xyl)-L-seryl-[protein] + UDP + H(+)</text>
        <dbReference type="Rhea" id="RHEA:24168"/>
        <dbReference type="Rhea" id="RHEA-COMP:12571"/>
        <dbReference type="Rhea" id="RHEA-COMP:12573"/>
        <dbReference type="ChEBI" id="CHEBI:15378"/>
        <dbReference type="ChEBI" id="CHEBI:58052"/>
        <dbReference type="ChEBI" id="CHEBI:58223"/>
        <dbReference type="ChEBI" id="CHEBI:132090"/>
        <dbReference type="ChEBI" id="CHEBI:132093"/>
        <dbReference type="EC" id="2.4.1.135"/>
    </reaction>
</comment>
<keyword evidence="11 14" id="KW-0464">Manganese</keyword>
<keyword evidence="15" id="KW-0333">Golgi apparatus</keyword>
<feature type="compositionally biased region" description="Polar residues" evidence="16">
    <location>
        <begin position="324"/>
        <end position="335"/>
    </location>
</feature>
<evidence type="ECO:0000313" key="17">
    <source>
        <dbReference type="EMBL" id="CAC5397586.1"/>
    </source>
</evidence>
<dbReference type="PANTHER" id="PTHR10896">
    <property type="entry name" value="GALACTOSYLGALACTOSYLXYLOSYLPROTEIN 3-BETA-GLUCURONOSYLTRANSFERASE BETA-1,3-GLUCURONYLTRANSFERASE"/>
    <property type="match status" value="1"/>
</dbReference>
<dbReference type="OrthoDB" id="675023at2759"/>
<feature type="binding site" evidence="14">
    <location>
        <position position="201"/>
    </location>
    <ligand>
        <name>Mn(2+)</name>
        <dbReference type="ChEBI" id="CHEBI:29035"/>
    </ligand>
</feature>
<proteinExistence type="inferred from homology"/>
<comment type="pathway">
    <text evidence="15">Protein modification; protein glycosylation.</text>
</comment>
<dbReference type="GO" id="GO:0000139">
    <property type="term" value="C:Golgi membrane"/>
    <property type="evidence" value="ECO:0007669"/>
    <property type="project" value="UniProtKB-SubCell"/>
</dbReference>
<dbReference type="Gene3D" id="3.90.550.10">
    <property type="entry name" value="Spore Coat Polysaccharide Biosynthesis Protein SpsA, Chain A"/>
    <property type="match status" value="1"/>
</dbReference>
<comment type="cofactor">
    <cofactor evidence="14 15">
        <name>Mn(2+)</name>
        <dbReference type="ChEBI" id="CHEBI:29035"/>
    </cofactor>
</comment>
<dbReference type="CDD" id="cd00218">
    <property type="entry name" value="GlcAT-I"/>
    <property type="match status" value="1"/>
</dbReference>
<gene>
    <name evidence="17" type="ORF">MCOR_32012</name>
</gene>
<keyword evidence="10" id="KW-0325">Glycoprotein</keyword>
<evidence type="ECO:0000256" key="3">
    <source>
        <dbReference type="ARBA" id="ARBA00012641"/>
    </source>
</evidence>
<dbReference type="AlphaFoldDB" id="A0A6J8CQ43"/>
<feature type="compositionally biased region" description="Basic and acidic residues" evidence="16">
    <location>
        <begin position="336"/>
        <end position="349"/>
    </location>
</feature>
<keyword evidence="5 15" id="KW-0812">Transmembrane</keyword>
<dbReference type="InterPro" id="IPR005027">
    <property type="entry name" value="Glyco_trans_43"/>
</dbReference>